<protein>
    <recommendedName>
        <fullName evidence="4">Polysaccharide chain length determinant N-terminal domain-containing protein</fullName>
    </recommendedName>
</protein>
<reference evidence="2 3" key="1">
    <citation type="submission" date="2020-01" db="EMBL/GenBank/DDBJ databases">
        <authorList>
            <person name="Kim M.K."/>
        </authorList>
    </citation>
    <scope>NUCLEOTIDE SEQUENCE [LARGE SCALE GENOMIC DNA]</scope>
    <source>
        <strain evidence="2 3">172606-1</strain>
    </source>
</reference>
<dbReference type="GO" id="GO:0004713">
    <property type="term" value="F:protein tyrosine kinase activity"/>
    <property type="evidence" value="ECO:0007669"/>
    <property type="project" value="TreeGrafter"/>
</dbReference>
<gene>
    <name evidence="2" type="ORF">GXP67_18510</name>
</gene>
<evidence type="ECO:0008006" key="4">
    <source>
        <dbReference type="Google" id="ProtNLM"/>
    </source>
</evidence>
<keyword evidence="1" id="KW-1133">Transmembrane helix</keyword>
<keyword evidence="1" id="KW-0812">Transmembrane</keyword>
<evidence type="ECO:0000313" key="2">
    <source>
        <dbReference type="EMBL" id="QHT68493.1"/>
    </source>
</evidence>
<name>A0A6C0GLG6_9BACT</name>
<dbReference type="AlphaFoldDB" id="A0A6C0GLG6"/>
<accession>A0A6C0GLG6</accession>
<keyword evidence="1" id="KW-0472">Membrane</keyword>
<dbReference type="PANTHER" id="PTHR32309:SF13">
    <property type="entry name" value="FERRIC ENTEROBACTIN TRANSPORT PROTEIN FEPE"/>
    <property type="match status" value="1"/>
</dbReference>
<proteinExistence type="predicted"/>
<evidence type="ECO:0000256" key="1">
    <source>
        <dbReference type="SAM" id="Phobius"/>
    </source>
</evidence>
<sequence length="700" mass="79671">MTFARLKRLLNDHKRLLVFFPIVLALLVFLFTTHMRRQYTSKTLIYTGLVSGYTLETGEGAKVDYLAINNSFDNLINTVKSRITIEEVGVRLLAQHLMMKKANLKVASQETLDELDAQIPADLRKRLVDEKSFPKTVQNIYIAFNKGEKAIIEILNSKEGYYSELSISSRLKVERVGTSDMVEISYTAYDPAVAQYTLKILTSIFLGRYRKIKAEETGSVVAYFEEQLRKALERLRGGEDRLKDFTTKNQIINYYEQTKYVAAQQRDIELEIQDEQSNLAAATAALKKLDEKLSIRKDITLKSSQINQDRDSISELSSKLAILEINPKADPDQVEDLKRHIGLLEDKLKQDISSLYDSHNSTEGVPSKALFEEWVDALVAVDKGKARLNVMDDVRRDYQRFYNQFAPLGSGLNRLEREVGVAEREYLEILHSLNMSKLRERNLEFSSKLRIMDSPIFPLKANPSKRLMLVIGSFLAGLLLCIGFITAKEYLDTTVRDPQRAEKLTGLAFAGALPLTDKHNSKINYARIERKLLNQCLSKLKLRSHDHAPGTPFVIILFSIRNEEGKTYFGNRLADRLNRTGSPTLLCEPFNRRKQIDESAFQYKLPANFSSVTSIQELTNRTLDSYNYVILEIPSTIDNPLPVELIQKADLSLMLVTAERVWEEADNFSLAGYKEVASKPVLLLLNKVKLNYLNGIIGKI</sequence>
<evidence type="ECO:0000313" key="3">
    <source>
        <dbReference type="Proteomes" id="UP000480178"/>
    </source>
</evidence>
<dbReference type="Proteomes" id="UP000480178">
    <property type="component" value="Chromosome"/>
</dbReference>
<feature type="transmembrane region" description="Helical" evidence="1">
    <location>
        <begin position="467"/>
        <end position="487"/>
    </location>
</feature>
<dbReference type="GO" id="GO:0005886">
    <property type="term" value="C:plasma membrane"/>
    <property type="evidence" value="ECO:0007669"/>
    <property type="project" value="TreeGrafter"/>
</dbReference>
<keyword evidence="3" id="KW-1185">Reference proteome</keyword>
<dbReference type="PANTHER" id="PTHR32309">
    <property type="entry name" value="TYROSINE-PROTEIN KINASE"/>
    <property type="match status" value="1"/>
</dbReference>
<dbReference type="EMBL" id="CP048222">
    <property type="protein sequence ID" value="QHT68493.1"/>
    <property type="molecule type" value="Genomic_DNA"/>
</dbReference>
<feature type="transmembrane region" description="Helical" evidence="1">
    <location>
        <begin position="16"/>
        <end position="33"/>
    </location>
</feature>
<organism evidence="2 3">
    <name type="scientific">Rhodocytophaga rosea</name>
    <dbReference type="NCBI Taxonomy" id="2704465"/>
    <lineage>
        <taxon>Bacteria</taxon>
        <taxon>Pseudomonadati</taxon>
        <taxon>Bacteroidota</taxon>
        <taxon>Cytophagia</taxon>
        <taxon>Cytophagales</taxon>
        <taxon>Rhodocytophagaceae</taxon>
        <taxon>Rhodocytophaga</taxon>
    </lineage>
</organism>
<dbReference type="KEGG" id="rhoz:GXP67_18510"/>
<dbReference type="InterPro" id="IPR050445">
    <property type="entry name" value="Bact_polysacc_biosynth/exp"/>
</dbReference>
<dbReference type="RefSeq" id="WP_162444504.1">
    <property type="nucleotide sequence ID" value="NZ_CP048222.1"/>
</dbReference>